<evidence type="ECO:0000313" key="3">
    <source>
        <dbReference type="WBParaSite" id="Csp11.Scaffold630.g20135.t1"/>
    </source>
</evidence>
<reference evidence="3" key="1">
    <citation type="submission" date="2016-11" db="UniProtKB">
        <authorList>
            <consortium name="WormBaseParasite"/>
        </authorList>
    </citation>
    <scope>IDENTIFICATION</scope>
</reference>
<dbReference type="eggNOG" id="ENOG502TJXV">
    <property type="taxonomic scope" value="Eukaryota"/>
</dbReference>
<accession>A0A1I7UWU2</accession>
<dbReference type="WBParaSite" id="Csp11.Scaffold630.g20135.t1">
    <property type="protein sequence ID" value="Csp11.Scaffold630.g20135.t1"/>
    <property type="gene ID" value="Csp11.Scaffold630.g20135"/>
</dbReference>
<protein>
    <submittedName>
        <fullName evidence="3">Uncharacterized protein</fullName>
    </submittedName>
</protein>
<evidence type="ECO:0000313" key="2">
    <source>
        <dbReference type="Proteomes" id="UP000095282"/>
    </source>
</evidence>
<proteinExistence type="predicted"/>
<organism evidence="2 3">
    <name type="scientific">Caenorhabditis tropicalis</name>
    <dbReference type="NCBI Taxonomy" id="1561998"/>
    <lineage>
        <taxon>Eukaryota</taxon>
        <taxon>Metazoa</taxon>
        <taxon>Ecdysozoa</taxon>
        <taxon>Nematoda</taxon>
        <taxon>Chromadorea</taxon>
        <taxon>Rhabditida</taxon>
        <taxon>Rhabditina</taxon>
        <taxon>Rhabditomorpha</taxon>
        <taxon>Rhabditoidea</taxon>
        <taxon>Rhabditidae</taxon>
        <taxon>Peloderinae</taxon>
        <taxon>Caenorhabditis</taxon>
    </lineage>
</organism>
<dbReference type="AlphaFoldDB" id="A0A1I7UWU2"/>
<feature type="compositionally biased region" description="Basic and acidic residues" evidence="1">
    <location>
        <begin position="75"/>
        <end position="95"/>
    </location>
</feature>
<evidence type="ECO:0000256" key="1">
    <source>
        <dbReference type="SAM" id="MobiDB-lite"/>
    </source>
</evidence>
<dbReference type="Proteomes" id="UP000095282">
    <property type="component" value="Unplaced"/>
</dbReference>
<name>A0A1I7UWU2_9PELO</name>
<sequence>MWKKIVFNLEGYPWGAVRDLENDSGAEKKIQEYLKKSPDDIMRKLKDVLNMYHRQTLDVETLKNLKKDIDDFLEKETEEERERGHSRIGTRKNDANSRSQSTIRHRETANSLIYCDDPTAETDVPIFE</sequence>
<feature type="region of interest" description="Disordered" evidence="1">
    <location>
        <begin position="75"/>
        <end position="105"/>
    </location>
</feature>
<keyword evidence="2" id="KW-1185">Reference proteome</keyword>